<gene>
    <name evidence="5" type="ORF">Taro_023287</name>
</gene>
<dbReference type="SMART" id="SM00741">
    <property type="entry name" value="SapB"/>
    <property type="match status" value="4"/>
</dbReference>
<name>A0A843V7W8_COLES</name>
<dbReference type="Pfam" id="PF03489">
    <property type="entry name" value="SapB_2"/>
    <property type="match status" value="2"/>
</dbReference>
<dbReference type="InterPro" id="IPR051428">
    <property type="entry name" value="Sphingo_Act-Surfact_Prot"/>
</dbReference>
<keyword evidence="1" id="KW-1015">Disulfide bond</keyword>
<protein>
    <recommendedName>
        <fullName evidence="4">Saposin B-type domain-containing protein</fullName>
    </recommendedName>
</protein>
<evidence type="ECO:0000259" key="4">
    <source>
        <dbReference type="PROSITE" id="PS50015"/>
    </source>
</evidence>
<dbReference type="PROSITE" id="PS50015">
    <property type="entry name" value="SAP_B"/>
    <property type="match status" value="3"/>
</dbReference>
<evidence type="ECO:0000256" key="1">
    <source>
        <dbReference type="ARBA" id="ARBA00023157"/>
    </source>
</evidence>
<dbReference type="Proteomes" id="UP000652761">
    <property type="component" value="Unassembled WGS sequence"/>
</dbReference>
<evidence type="ECO:0000256" key="2">
    <source>
        <dbReference type="ARBA" id="ARBA00023180"/>
    </source>
</evidence>
<dbReference type="Gene3D" id="1.10.225.10">
    <property type="entry name" value="Saposin-like"/>
    <property type="match status" value="4"/>
</dbReference>
<feature type="domain" description="Saposin B-type" evidence="4">
    <location>
        <begin position="394"/>
        <end position="475"/>
    </location>
</feature>
<dbReference type="OrthoDB" id="69496at2759"/>
<dbReference type="SUPFAM" id="SSF47862">
    <property type="entry name" value="Saposin"/>
    <property type="match status" value="3"/>
</dbReference>
<dbReference type="InterPro" id="IPR008139">
    <property type="entry name" value="SaposinB_dom"/>
</dbReference>
<organism evidence="5 6">
    <name type="scientific">Colocasia esculenta</name>
    <name type="common">Wild taro</name>
    <name type="synonym">Arum esculentum</name>
    <dbReference type="NCBI Taxonomy" id="4460"/>
    <lineage>
        <taxon>Eukaryota</taxon>
        <taxon>Viridiplantae</taxon>
        <taxon>Streptophyta</taxon>
        <taxon>Embryophyta</taxon>
        <taxon>Tracheophyta</taxon>
        <taxon>Spermatophyta</taxon>
        <taxon>Magnoliopsida</taxon>
        <taxon>Liliopsida</taxon>
        <taxon>Araceae</taxon>
        <taxon>Aroideae</taxon>
        <taxon>Colocasieae</taxon>
        <taxon>Colocasia</taxon>
    </lineage>
</organism>
<dbReference type="InterPro" id="IPR008138">
    <property type="entry name" value="SapB_2"/>
</dbReference>
<keyword evidence="2" id="KW-0325">Glycoprotein</keyword>
<evidence type="ECO:0000256" key="3">
    <source>
        <dbReference type="SAM" id="SignalP"/>
    </source>
</evidence>
<dbReference type="PANTHER" id="PTHR11480:SF87">
    <property type="entry name" value="PROSAPOSIN-LIKE"/>
    <property type="match status" value="1"/>
</dbReference>
<dbReference type="PANTHER" id="PTHR11480">
    <property type="entry name" value="SAPOSIN-RELATED"/>
    <property type="match status" value="1"/>
</dbReference>
<keyword evidence="6" id="KW-1185">Reference proteome</keyword>
<proteinExistence type="predicted"/>
<feature type="domain" description="Saposin B-type" evidence="4">
    <location>
        <begin position="65"/>
        <end position="143"/>
    </location>
</feature>
<feature type="chain" id="PRO_5032428230" description="Saposin B-type domain-containing protein" evidence="3">
    <location>
        <begin position="21"/>
        <end position="594"/>
    </location>
</feature>
<accession>A0A843V7W8</accession>
<keyword evidence="3" id="KW-0732">Signal</keyword>
<sequence length="594" mass="65934">MKTGAVALFGFLLLLEVVFGHSAMDLVMPSAAAEGTDPTMDKALVLHQLEELLKNRKPSSEGLPSARLCDSCLDISRKARTIFHDPTSLGELAGTFCHRVPASLQGKCTRMVEMFKHQAVMLLQEAPSEVKFCKSAGFCPEDAQESSLPTQNDADLLKSMEDLKEILGTMQNGNPVTDQMIPLEYLNWNKTCIACHDVLNKVRSELEDPDQEMKLIASLLKACETEVFVYRCKKLVFAYGPLVISTLQKIVSADLCRMVHICVDPKNQTDPTNTQFSGQHLPREIAKVKFASCMDGLHKEFKIQPIVIWKCGSGGGGRAEEAFFPSMRTGVVPFLAFLICLVVFADCARDFFVHINGESPDGAEGHLPFADNALFIQELEKLSRNEVSPYQGSSIDYCRPCLEISKKAQSFLNDPTLASQIEDLAGSFCHLVPSDFEPQCKEMVGEFKKRAITFLQGEVLEEKFCNITGFCPGKAQESSLLSTGKAELHSAMEHLNQVLTKLEKVLIPEEAATAFHNNRDFLVNKLPLELKIITSLIKACETEVFATQCKKLVFAYGPMVISNVQRVVSLDLCHMVHICDEPKNQTTLFHGKLW</sequence>
<dbReference type="AlphaFoldDB" id="A0A843V7W8"/>
<evidence type="ECO:0000313" key="6">
    <source>
        <dbReference type="Proteomes" id="UP000652761"/>
    </source>
</evidence>
<reference evidence="5" key="1">
    <citation type="submission" date="2017-07" db="EMBL/GenBank/DDBJ databases">
        <title>Taro Niue Genome Assembly and Annotation.</title>
        <authorList>
            <person name="Atibalentja N."/>
            <person name="Keating K."/>
            <person name="Fields C.J."/>
        </authorList>
    </citation>
    <scope>NUCLEOTIDE SEQUENCE</scope>
    <source>
        <strain evidence="5">Niue_2</strain>
        <tissue evidence="5">Leaf</tissue>
    </source>
</reference>
<dbReference type="EMBL" id="NMUH01001266">
    <property type="protein sequence ID" value="MQL90687.1"/>
    <property type="molecule type" value="Genomic_DNA"/>
</dbReference>
<evidence type="ECO:0000313" key="5">
    <source>
        <dbReference type="EMBL" id="MQL90687.1"/>
    </source>
</evidence>
<feature type="signal peptide" evidence="3">
    <location>
        <begin position="1"/>
        <end position="20"/>
    </location>
</feature>
<comment type="caution">
    <text evidence="5">The sequence shown here is derived from an EMBL/GenBank/DDBJ whole genome shotgun (WGS) entry which is preliminary data.</text>
</comment>
<feature type="domain" description="Saposin B-type" evidence="4">
    <location>
        <begin position="188"/>
        <end position="266"/>
    </location>
</feature>
<dbReference type="InterPro" id="IPR011001">
    <property type="entry name" value="Saposin-like"/>
</dbReference>